<sequence>MMKIFTIKQLPLFALALCSHLSLASGNDYGQNERHERRGPPPFSQLDLDGDNGITLDEFSQHPIPRGEHETVFNHIDSNGDGTITETELTSHKPPRKPRNSN</sequence>
<dbReference type="SUPFAM" id="SSF47473">
    <property type="entry name" value="EF-hand"/>
    <property type="match status" value="1"/>
</dbReference>
<reference evidence="4 5" key="1">
    <citation type="journal article" date="2015" name="Genome Announc.">
        <title>Draft Genome Sequences of Marine Isolates of Thalassomonas viridans and Thalassomonas actiniarum.</title>
        <authorList>
            <person name="Olonade I."/>
            <person name="van Zyl L.J."/>
            <person name="Trindade M."/>
        </authorList>
    </citation>
    <scope>NUCLEOTIDE SEQUENCE [LARGE SCALE GENOMIC DNA]</scope>
    <source>
        <strain evidence="4 5">XOM25</strain>
    </source>
</reference>
<reference evidence="4 5" key="2">
    <citation type="journal article" date="2022" name="Mar. Drugs">
        <title>Bioassay-Guided Fractionation Leads to the Detection of Cholic Acid Generated by the Rare Thalassomonas sp.</title>
        <authorList>
            <person name="Pheiffer F."/>
            <person name="Schneider Y.K."/>
            <person name="Hansen E.H."/>
            <person name="Andersen J.H."/>
            <person name="Isaksson J."/>
            <person name="Busche T."/>
            <person name="R C."/>
            <person name="Kalinowski J."/>
            <person name="Zyl L.V."/>
            <person name="Trindade M."/>
        </authorList>
    </citation>
    <scope>NUCLEOTIDE SEQUENCE [LARGE SCALE GENOMIC DNA]</scope>
    <source>
        <strain evidence="4 5">XOM25</strain>
    </source>
</reference>
<organism evidence="4 5">
    <name type="scientific">Thalassomonas viridans</name>
    <dbReference type="NCBI Taxonomy" id="137584"/>
    <lineage>
        <taxon>Bacteria</taxon>
        <taxon>Pseudomonadati</taxon>
        <taxon>Pseudomonadota</taxon>
        <taxon>Gammaproteobacteria</taxon>
        <taxon>Alteromonadales</taxon>
        <taxon>Colwelliaceae</taxon>
        <taxon>Thalassomonas</taxon>
    </lineage>
</organism>
<accession>A0AAE9Z110</accession>
<feature type="domain" description="EF-hand" evidence="3">
    <location>
        <begin position="43"/>
        <end position="69"/>
    </location>
</feature>
<evidence type="ECO:0000313" key="5">
    <source>
        <dbReference type="Proteomes" id="UP000032352"/>
    </source>
</evidence>
<dbReference type="Gene3D" id="1.10.238.10">
    <property type="entry name" value="EF-hand"/>
    <property type="match status" value="1"/>
</dbReference>
<evidence type="ECO:0000259" key="3">
    <source>
        <dbReference type="PROSITE" id="PS50222"/>
    </source>
</evidence>
<dbReference type="PROSITE" id="PS50222">
    <property type="entry name" value="EF_HAND_2"/>
    <property type="match status" value="1"/>
</dbReference>
<feature type="region of interest" description="Disordered" evidence="1">
    <location>
        <begin position="74"/>
        <end position="102"/>
    </location>
</feature>
<dbReference type="Proteomes" id="UP000032352">
    <property type="component" value="Chromosome"/>
</dbReference>
<dbReference type="InterPro" id="IPR002048">
    <property type="entry name" value="EF_hand_dom"/>
</dbReference>
<dbReference type="PROSITE" id="PS00018">
    <property type="entry name" value="EF_HAND_1"/>
    <property type="match status" value="1"/>
</dbReference>
<dbReference type="KEGG" id="tvd:SG34_022305"/>
<keyword evidence="5" id="KW-1185">Reference proteome</keyword>
<evidence type="ECO:0000256" key="2">
    <source>
        <dbReference type="SAM" id="SignalP"/>
    </source>
</evidence>
<evidence type="ECO:0000313" key="4">
    <source>
        <dbReference type="EMBL" id="WDE04070.1"/>
    </source>
</evidence>
<feature type="chain" id="PRO_5042136455" evidence="2">
    <location>
        <begin position="25"/>
        <end position="102"/>
    </location>
</feature>
<dbReference type="RefSeq" id="WP_161797932.1">
    <property type="nucleotide sequence ID" value="NZ_CP059733.1"/>
</dbReference>
<feature type="compositionally biased region" description="Polar residues" evidence="1">
    <location>
        <begin position="76"/>
        <end position="88"/>
    </location>
</feature>
<dbReference type="GO" id="GO:0005509">
    <property type="term" value="F:calcium ion binding"/>
    <property type="evidence" value="ECO:0007669"/>
    <property type="project" value="InterPro"/>
</dbReference>
<evidence type="ECO:0000256" key="1">
    <source>
        <dbReference type="SAM" id="MobiDB-lite"/>
    </source>
</evidence>
<protein>
    <submittedName>
        <fullName evidence="4">EF-hand domain-containing protein</fullName>
    </submittedName>
</protein>
<dbReference type="Pfam" id="PF13202">
    <property type="entry name" value="EF-hand_5"/>
    <property type="match status" value="2"/>
</dbReference>
<keyword evidence="2" id="KW-0732">Signal</keyword>
<dbReference type="InterPro" id="IPR018247">
    <property type="entry name" value="EF_Hand_1_Ca_BS"/>
</dbReference>
<gene>
    <name evidence="4" type="ORF">SG34_022305</name>
</gene>
<proteinExistence type="predicted"/>
<dbReference type="AlphaFoldDB" id="A0AAE9Z110"/>
<feature type="region of interest" description="Disordered" evidence="1">
    <location>
        <begin position="25"/>
        <end position="51"/>
    </location>
</feature>
<dbReference type="EMBL" id="CP059733">
    <property type="protein sequence ID" value="WDE04070.1"/>
    <property type="molecule type" value="Genomic_DNA"/>
</dbReference>
<feature type="signal peptide" evidence="2">
    <location>
        <begin position="1"/>
        <end position="24"/>
    </location>
</feature>
<dbReference type="InterPro" id="IPR011992">
    <property type="entry name" value="EF-hand-dom_pair"/>
</dbReference>
<name>A0AAE9Z110_9GAMM</name>
<feature type="compositionally biased region" description="Basic residues" evidence="1">
    <location>
        <begin position="93"/>
        <end position="102"/>
    </location>
</feature>